<dbReference type="OrthoDB" id="1118857at2"/>
<sequence length="229" mass="25995">MKRYLIFLATLFITYTANAQDALKGTVVELGSNSKISTVFIHDINSKKVSLADEKGRFEINTATGHTIVFDSPGYVSDTLFVADMRPVKVELKPMGTVLNEVNITSTRVATFDPRAEYPEVYEKSKVYVFSPSTWFSGEAKRARRLKKYFDSEERERYVDKYYTATYVGSLVPLKGEELRTFMAMYRPSYAYVKSNTGPSLAVYVNDSYKKYKALPADKRVLPTLNNGQ</sequence>
<evidence type="ECO:0000313" key="2">
    <source>
        <dbReference type="EMBL" id="TSJ44575.1"/>
    </source>
</evidence>
<proteinExistence type="predicted"/>
<evidence type="ECO:0000256" key="1">
    <source>
        <dbReference type="SAM" id="SignalP"/>
    </source>
</evidence>
<feature type="chain" id="PRO_5021964042" evidence="1">
    <location>
        <begin position="20"/>
        <end position="229"/>
    </location>
</feature>
<comment type="caution">
    <text evidence="2">The sequence shown here is derived from an EMBL/GenBank/DDBJ whole genome shotgun (WGS) entry which is preliminary data.</text>
</comment>
<keyword evidence="2" id="KW-0121">Carboxypeptidase</keyword>
<keyword evidence="2" id="KW-0645">Protease</keyword>
<dbReference type="SUPFAM" id="SSF49464">
    <property type="entry name" value="Carboxypeptidase regulatory domain-like"/>
    <property type="match status" value="1"/>
</dbReference>
<dbReference type="Proteomes" id="UP000318733">
    <property type="component" value="Unassembled WGS sequence"/>
</dbReference>
<name>A0A556MXF9_9SPHI</name>
<keyword evidence="3" id="KW-1185">Reference proteome</keyword>
<protein>
    <submittedName>
        <fullName evidence="2">Carboxypeptidase-like regulatory domain-containing protein</fullName>
    </submittedName>
</protein>
<keyword evidence="2" id="KW-0378">Hydrolase</keyword>
<reference evidence="2 3" key="1">
    <citation type="submission" date="2019-07" db="EMBL/GenBank/DDBJ databases">
        <authorList>
            <person name="Huq M.A."/>
        </authorList>
    </citation>
    <scope>NUCLEOTIDE SEQUENCE [LARGE SCALE GENOMIC DNA]</scope>
    <source>
        <strain evidence="2 3">MAH-19</strain>
    </source>
</reference>
<organism evidence="2 3">
    <name type="scientific">Mucilaginibacter corticis</name>
    <dbReference type="NCBI Taxonomy" id="2597670"/>
    <lineage>
        <taxon>Bacteria</taxon>
        <taxon>Pseudomonadati</taxon>
        <taxon>Bacteroidota</taxon>
        <taxon>Sphingobacteriia</taxon>
        <taxon>Sphingobacteriales</taxon>
        <taxon>Sphingobacteriaceae</taxon>
        <taxon>Mucilaginibacter</taxon>
    </lineage>
</organism>
<feature type="signal peptide" evidence="1">
    <location>
        <begin position="1"/>
        <end position="19"/>
    </location>
</feature>
<evidence type="ECO:0000313" key="3">
    <source>
        <dbReference type="Proteomes" id="UP000318733"/>
    </source>
</evidence>
<gene>
    <name evidence="2" type="ORF">FO440_10495</name>
</gene>
<dbReference type="RefSeq" id="WP_144248137.1">
    <property type="nucleotide sequence ID" value="NZ_VLPK01000001.1"/>
</dbReference>
<accession>A0A556MXF9</accession>
<dbReference type="GO" id="GO:0004180">
    <property type="term" value="F:carboxypeptidase activity"/>
    <property type="evidence" value="ECO:0007669"/>
    <property type="project" value="UniProtKB-KW"/>
</dbReference>
<dbReference type="InterPro" id="IPR008969">
    <property type="entry name" value="CarboxyPept-like_regulatory"/>
</dbReference>
<dbReference type="AlphaFoldDB" id="A0A556MXF9"/>
<dbReference type="EMBL" id="VLPK01000001">
    <property type="protein sequence ID" value="TSJ44575.1"/>
    <property type="molecule type" value="Genomic_DNA"/>
</dbReference>
<keyword evidence="1" id="KW-0732">Signal</keyword>